<dbReference type="EMBL" id="JABBGH010000002">
    <property type="protein sequence ID" value="NML65654.1"/>
    <property type="molecule type" value="Genomic_DNA"/>
</dbReference>
<name>A0A7Y0FMP8_9BACT</name>
<evidence type="ECO:0000313" key="3">
    <source>
        <dbReference type="Proteomes" id="UP000559626"/>
    </source>
</evidence>
<dbReference type="InterPro" id="IPR026444">
    <property type="entry name" value="Secre_tail"/>
</dbReference>
<protein>
    <submittedName>
        <fullName evidence="2">T9SS type A sorting domain-containing protein</fullName>
    </submittedName>
</protein>
<feature type="domain" description="Secretion system C-terminal sorting" evidence="1">
    <location>
        <begin position="554"/>
        <end position="630"/>
    </location>
</feature>
<keyword evidence="3" id="KW-1185">Reference proteome</keyword>
<dbReference type="Pfam" id="PF17164">
    <property type="entry name" value="DUF5122"/>
    <property type="match status" value="7"/>
</dbReference>
<dbReference type="InterPro" id="IPR013431">
    <property type="entry name" value="Delta_60_rpt"/>
</dbReference>
<organism evidence="2 3">
    <name type="scientific">Hymenobacter polaris</name>
    <dbReference type="NCBI Taxonomy" id="2682546"/>
    <lineage>
        <taxon>Bacteria</taxon>
        <taxon>Pseudomonadati</taxon>
        <taxon>Bacteroidota</taxon>
        <taxon>Cytophagia</taxon>
        <taxon>Cytophagales</taxon>
        <taxon>Hymenobacteraceae</taxon>
        <taxon>Hymenobacter</taxon>
    </lineage>
</organism>
<accession>A0A7Y0FMP8</accession>
<dbReference type="AlphaFoldDB" id="A0A7Y0FMP8"/>
<dbReference type="Proteomes" id="UP000559626">
    <property type="component" value="Unassembled WGS sequence"/>
</dbReference>
<dbReference type="SUPFAM" id="SSF63829">
    <property type="entry name" value="Calcium-dependent phosphotriesterase"/>
    <property type="match status" value="1"/>
</dbReference>
<proteinExistence type="predicted"/>
<evidence type="ECO:0000313" key="2">
    <source>
        <dbReference type="EMBL" id="NML65654.1"/>
    </source>
</evidence>
<sequence length="631" mass="63556">MAVAPAGPLTLCAGGSQTLVATSGLAGVSYTWSTGATGSSITVTQPGFYQVTATAASGTAYSNTVTVNAPPPVNVQVVPRDPLVLPFGGSQTLTATATIPGFNVGGSGFDNSVNKVLVQPDGKILVGGYFTSYNGNAAAPDNLLRLNADGSLDTSFNPGGIGVGGSVSTLALQPDGKLLVGGFFRAYNGSAAAPDMVLRVNADGSLDTSFNPGGAGFDNGVRALALQADGRILVGGVFVSYNSSAAAPDYLLRLTPDGSLDSSFNNGQPSTNSGVFDLAVQPDGKVLVTGNFTGYNGSLAAPDYILRLAADGSLDTGFNSSGSGLGGDGKPGNTYGSTLAIQADGRILLGGVFISYNGSAGAPDNLLRLTPDGSLDTSFNSGGAGFNEGVSALAAQPDGKVLVGGYFTGYNGNPAAPTHVLRLNADGSLDTGFNAGGTGTDAYVNSVALQADGRVLAAGWFASYNSNAGASDNLVRLTADGRLHNVDQALSGATFVFNPGASRGSTYLVNAAGSYTATATDPATGCTYGSNTVVVTVQPPLATIPAALSQQVQLYPNPSRTSTSLELPVSLARQVMTATLLDAMGRTVRTVQLPAQNSTVHQLDLSNLPTGIYALYLHTGAGMVVKKLLIN</sequence>
<comment type="caution">
    <text evidence="2">The sequence shown here is derived from an EMBL/GenBank/DDBJ whole genome shotgun (WGS) entry which is preliminary data.</text>
</comment>
<reference evidence="2 3" key="1">
    <citation type="submission" date="2020-04" db="EMBL/GenBank/DDBJ databases">
        <title>Hymenobacter polaris sp. nov., isolated from Arctic soil.</title>
        <authorList>
            <person name="Dahal R.H."/>
        </authorList>
    </citation>
    <scope>NUCLEOTIDE SEQUENCE [LARGE SCALE GENOMIC DNA]</scope>
    <source>
        <strain evidence="2 3">RP-2-7</strain>
    </source>
</reference>
<dbReference type="NCBIfam" id="TIGR04183">
    <property type="entry name" value="Por_Secre_tail"/>
    <property type="match status" value="1"/>
</dbReference>
<dbReference type="NCBIfam" id="TIGR02608">
    <property type="entry name" value="delta_60_rpt"/>
    <property type="match status" value="7"/>
</dbReference>
<dbReference type="Pfam" id="PF18962">
    <property type="entry name" value="Por_Secre_tail"/>
    <property type="match status" value="1"/>
</dbReference>
<evidence type="ECO:0000259" key="1">
    <source>
        <dbReference type="Pfam" id="PF18962"/>
    </source>
</evidence>
<dbReference type="Gene3D" id="2.80.10.50">
    <property type="match status" value="3"/>
</dbReference>
<dbReference type="RefSeq" id="WP_169531123.1">
    <property type="nucleotide sequence ID" value="NZ_JABBGH010000002.1"/>
</dbReference>
<gene>
    <name evidence="2" type="ORF">HHL22_10600</name>
</gene>